<feature type="domain" description="Phospholipase A2-like central" evidence="10">
    <location>
        <begin position="469"/>
        <end position="565"/>
    </location>
</feature>
<evidence type="ECO:0000259" key="10">
    <source>
        <dbReference type="Pfam" id="PF05826"/>
    </source>
</evidence>
<sequence>MDDTTMYHPVRRKMRLSVCAILILLHNSLALPKIPETTEITHSTVTIDDNFENNIIDFDEEYSVRYNKKYGTVPWHSNDKITRENFRYTILDDDANMNYQSDESKRSKHNDTKTENKTNKIESNSETTPEPDYSVIPLEITQEPDFSVIPLELVSTTQNYLASIVDSTTEEDLSVIPLSTTVKTVPSVHISQTVTLPTSTQEYEFTTFNIDTTSNNKIETTTMIVQTTEKSIATEKSTTAKVEQIKVTTEESIASTTTKDVIIDKEISTTETTTIKTNTTAISNHTIVTEILNTNSSKQIENRTSIEVDSDEEKDVPVFTELDEESGEVPEDYYDSKDIVPTTAAPKTNPLTVLVGLAGSVVESVAERVVPKGLYDLFKRMQRQSEALESEKLRSREENGGLGQFGRGILKSISSGLSKPLSQLMAGVRDFGSLDSDRGFVGSLASGVTSVANAANSLVDSFKDRVQAIYPGTVWCGDGHSATARSGELGLFFFTDTCCRQHDACKLYIKAGETKHGLTNAGLFTRSHCSCDAKFRECLHRTNSLVSAQIGLTYFNVLGPQCFRKAHPIVKCLRRTRITGQKCEEYELDYTKPKMWQWFDNETF</sequence>
<keyword evidence="9" id="KW-0732">Signal</keyword>
<feature type="compositionally biased region" description="Basic and acidic residues" evidence="8">
    <location>
        <begin position="102"/>
        <end position="120"/>
    </location>
</feature>
<evidence type="ECO:0000256" key="1">
    <source>
        <dbReference type="ARBA" id="ARBA00001913"/>
    </source>
</evidence>
<dbReference type="EC" id="3.1.1.4" evidence="3"/>
<accession>A0ABN8L4V0</accession>
<dbReference type="InterPro" id="IPR036444">
    <property type="entry name" value="PLipase_A2_dom_sf"/>
</dbReference>
<comment type="subcellular location">
    <subcellularLocation>
        <location evidence="2">Secreted</location>
    </subcellularLocation>
</comment>
<evidence type="ECO:0000313" key="11">
    <source>
        <dbReference type="EMBL" id="CAH2986853.1"/>
    </source>
</evidence>
<evidence type="ECO:0000256" key="7">
    <source>
        <dbReference type="ARBA" id="ARBA00029903"/>
    </source>
</evidence>
<keyword evidence="4" id="KW-0964">Secreted</keyword>
<feature type="signal peptide" evidence="9">
    <location>
        <begin position="1"/>
        <end position="30"/>
    </location>
</feature>
<dbReference type="Pfam" id="PF05826">
    <property type="entry name" value="Phospholip_A2_2"/>
    <property type="match status" value="1"/>
</dbReference>
<dbReference type="CDD" id="cd04704">
    <property type="entry name" value="PLA2_bee_venom_like"/>
    <property type="match status" value="1"/>
</dbReference>
<name>A0ABN8L4V0_CHISP</name>
<dbReference type="Proteomes" id="UP001153292">
    <property type="component" value="Chromosome 22"/>
</dbReference>
<keyword evidence="5" id="KW-0442">Lipid degradation</keyword>
<dbReference type="InterPro" id="IPR016090">
    <property type="entry name" value="PLA2-like_dom"/>
</dbReference>
<dbReference type="EMBL" id="OU963915">
    <property type="protein sequence ID" value="CAH2986853.1"/>
    <property type="molecule type" value="Genomic_DNA"/>
</dbReference>
<comment type="cofactor">
    <cofactor evidence="1">
        <name>Ca(2+)</name>
        <dbReference type="ChEBI" id="CHEBI:29108"/>
    </cofactor>
</comment>
<evidence type="ECO:0000256" key="2">
    <source>
        <dbReference type="ARBA" id="ARBA00004613"/>
    </source>
</evidence>
<dbReference type="PANTHER" id="PTHR12253">
    <property type="entry name" value="RH14732P"/>
    <property type="match status" value="1"/>
</dbReference>
<dbReference type="Gene3D" id="1.20.90.10">
    <property type="entry name" value="Phospholipase A2 domain"/>
    <property type="match status" value="1"/>
</dbReference>
<reference evidence="11" key="1">
    <citation type="submission" date="2021-12" db="EMBL/GenBank/DDBJ databases">
        <authorList>
            <person name="King R."/>
        </authorList>
    </citation>
    <scope>NUCLEOTIDE SEQUENCE</scope>
</reference>
<dbReference type="SUPFAM" id="SSF48619">
    <property type="entry name" value="Phospholipase A2, PLA2"/>
    <property type="match status" value="1"/>
</dbReference>
<keyword evidence="6" id="KW-0443">Lipid metabolism</keyword>
<evidence type="ECO:0000313" key="12">
    <source>
        <dbReference type="Proteomes" id="UP001153292"/>
    </source>
</evidence>
<evidence type="ECO:0000256" key="4">
    <source>
        <dbReference type="ARBA" id="ARBA00022525"/>
    </source>
</evidence>
<feature type="chain" id="PRO_5045983327" description="phospholipase A2" evidence="9">
    <location>
        <begin position="31"/>
        <end position="604"/>
    </location>
</feature>
<evidence type="ECO:0000256" key="9">
    <source>
        <dbReference type="SAM" id="SignalP"/>
    </source>
</evidence>
<dbReference type="PROSITE" id="PS00118">
    <property type="entry name" value="PA2_HIS"/>
    <property type="match status" value="1"/>
</dbReference>
<gene>
    <name evidence="11" type="ORF">CHILSU_LOCUS6530</name>
</gene>
<proteinExistence type="predicted"/>
<evidence type="ECO:0000256" key="6">
    <source>
        <dbReference type="ARBA" id="ARBA00023098"/>
    </source>
</evidence>
<dbReference type="InterPro" id="IPR033113">
    <property type="entry name" value="PLA2_histidine"/>
</dbReference>
<evidence type="ECO:0000256" key="5">
    <source>
        <dbReference type="ARBA" id="ARBA00022963"/>
    </source>
</evidence>
<evidence type="ECO:0000256" key="8">
    <source>
        <dbReference type="SAM" id="MobiDB-lite"/>
    </source>
</evidence>
<protein>
    <recommendedName>
        <fullName evidence="3">phospholipase A2</fullName>
        <ecNumber evidence="3">3.1.1.4</ecNumber>
    </recommendedName>
    <alternativeName>
        <fullName evidence="7">Phosphatidylcholine 2-acylhydrolase</fullName>
    </alternativeName>
</protein>
<feature type="region of interest" description="Disordered" evidence="8">
    <location>
        <begin position="99"/>
        <end position="132"/>
    </location>
</feature>
<keyword evidence="12" id="KW-1185">Reference proteome</keyword>
<evidence type="ECO:0000256" key="3">
    <source>
        <dbReference type="ARBA" id="ARBA00013278"/>
    </source>
</evidence>
<organism evidence="11 12">
    <name type="scientific">Chilo suppressalis</name>
    <name type="common">Asiatic rice borer moth</name>
    <dbReference type="NCBI Taxonomy" id="168631"/>
    <lineage>
        <taxon>Eukaryota</taxon>
        <taxon>Metazoa</taxon>
        <taxon>Ecdysozoa</taxon>
        <taxon>Arthropoda</taxon>
        <taxon>Hexapoda</taxon>
        <taxon>Insecta</taxon>
        <taxon>Pterygota</taxon>
        <taxon>Neoptera</taxon>
        <taxon>Endopterygota</taxon>
        <taxon>Lepidoptera</taxon>
        <taxon>Glossata</taxon>
        <taxon>Ditrysia</taxon>
        <taxon>Pyraloidea</taxon>
        <taxon>Crambidae</taxon>
        <taxon>Crambinae</taxon>
        <taxon>Chilo</taxon>
    </lineage>
</organism>